<keyword evidence="2" id="KW-1185">Reference proteome</keyword>
<name>A0A1A9UQ37_GLOAU</name>
<dbReference type="AlphaFoldDB" id="A0A1A9UQ37"/>
<reference evidence="1" key="1">
    <citation type="submission" date="2020-05" db="UniProtKB">
        <authorList>
            <consortium name="EnsemblMetazoa"/>
        </authorList>
    </citation>
    <scope>IDENTIFICATION</scope>
    <source>
        <strain evidence="1">TTRI</strain>
    </source>
</reference>
<dbReference type="EnsemblMetazoa" id="GAUT011783-RA">
    <property type="protein sequence ID" value="GAUT011783-PA"/>
    <property type="gene ID" value="GAUT011783"/>
</dbReference>
<sequence>MQDNWLPPMSKNKCFHKKATNIPATKTVMRKKLANNLIRGSFQFMAAINPCIVCKLEFVQQEEDTDAGNVFNFQKMNHKCIVPYGAACQHYYYDRKYQDSSRLN</sequence>
<organism evidence="1 2">
    <name type="scientific">Glossina austeni</name>
    <name type="common">Savannah tsetse fly</name>
    <dbReference type="NCBI Taxonomy" id="7395"/>
    <lineage>
        <taxon>Eukaryota</taxon>
        <taxon>Metazoa</taxon>
        <taxon>Ecdysozoa</taxon>
        <taxon>Arthropoda</taxon>
        <taxon>Hexapoda</taxon>
        <taxon>Insecta</taxon>
        <taxon>Pterygota</taxon>
        <taxon>Neoptera</taxon>
        <taxon>Endopterygota</taxon>
        <taxon>Diptera</taxon>
        <taxon>Brachycera</taxon>
        <taxon>Muscomorpha</taxon>
        <taxon>Hippoboscoidea</taxon>
        <taxon>Glossinidae</taxon>
        <taxon>Glossina</taxon>
    </lineage>
</organism>
<protein>
    <submittedName>
        <fullName evidence="1">Uncharacterized protein</fullName>
    </submittedName>
</protein>
<dbReference type="VEuPathDB" id="VectorBase:GAUT011783"/>
<proteinExistence type="predicted"/>
<evidence type="ECO:0000313" key="1">
    <source>
        <dbReference type="EnsemblMetazoa" id="GAUT011783-PA"/>
    </source>
</evidence>
<dbReference type="Proteomes" id="UP000078200">
    <property type="component" value="Unassembled WGS sequence"/>
</dbReference>
<evidence type="ECO:0000313" key="2">
    <source>
        <dbReference type="Proteomes" id="UP000078200"/>
    </source>
</evidence>
<accession>A0A1A9UQ37</accession>